<name>A0AAX6FB78_IRIPA</name>
<dbReference type="GO" id="GO:0006508">
    <property type="term" value="P:proteolysis"/>
    <property type="evidence" value="ECO:0007669"/>
    <property type="project" value="UniProtKB-KW"/>
</dbReference>
<protein>
    <submittedName>
        <fullName evidence="2">Aspartyl protease family protein-like</fullName>
    </submittedName>
</protein>
<dbReference type="AlphaFoldDB" id="A0AAX6FB78"/>
<feature type="compositionally biased region" description="Basic and acidic residues" evidence="1">
    <location>
        <begin position="10"/>
        <end position="31"/>
    </location>
</feature>
<evidence type="ECO:0000313" key="2">
    <source>
        <dbReference type="EMBL" id="KAJ6813438.1"/>
    </source>
</evidence>
<comment type="caution">
    <text evidence="2">The sequence shown here is derived from an EMBL/GenBank/DDBJ whole genome shotgun (WGS) entry which is preliminary data.</text>
</comment>
<organism evidence="2 3">
    <name type="scientific">Iris pallida</name>
    <name type="common">Sweet iris</name>
    <dbReference type="NCBI Taxonomy" id="29817"/>
    <lineage>
        <taxon>Eukaryota</taxon>
        <taxon>Viridiplantae</taxon>
        <taxon>Streptophyta</taxon>
        <taxon>Embryophyta</taxon>
        <taxon>Tracheophyta</taxon>
        <taxon>Spermatophyta</taxon>
        <taxon>Magnoliopsida</taxon>
        <taxon>Liliopsida</taxon>
        <taxon>Asparagales</taxon>
        <taxon>Iridaceae</taxon>
        <taxon>Iridoideae</taxon>
        <taxon>Irideae</taxon>
        <taxon>Iris</taxon>
    </lineage>
</organism>
<accession>A0AAX6FB78</accession>
<evidence type="ECO:0000313" key="3">
    <source>
        <dbReference type="Proteomes" id="UP001140949"/>
    </source>
</evidence>
<reference evidence="2" key="1">
    <citation type="journal article" date="2023" name="GigaByte">
        <title>Genome assembly of the bearded iris, Iris pallida Lam.</title>
        <authorList>
            <person name="Bruccoleri R.E."/>
            <person name="Oakeley E.J."/>
            <person name="Faust A.M.E."/>
            <person name="Altorfer M."/>
            <person name="Dessus-Babus S."/>
            <person name="Burckhardt D."/>
            <person name="Oertli M."/>
            <person name="Naumann U."/>
            <person name="Petersen F."/>
            <person name="Wong J."/>
        </authorList>
    </citation>
    <scope>NUCLEOTIDE SEQUENCE</scope>
    <source>
        <strain evidence="2">GSM-AAB239-AS_SAM_17_03QT</strain>
    </source>
</reference>
<keyword evidence="2" id="KW-0378">Hydrolase</keyword>
<dbReference type="Proteomes" id="UP001140949">
    <property type="component" value="Unassembled WGS sequence"/>
</dbReference>
<feature type="region of interest" description="Disordered" evidence="1">
    <location>
        <begin position="1"/>
        <end position="35"/>
    </location>
</feature>
<sequence length="451" mass="50592">MLAEQAEPNPRPDLRPRPSPRRLDPQPDHVQARPRKYSSLLVQIVGHDDDTNPGNQRRLVRLRRCVRRHGRLRHPGSAADPGIRHGQRRHLGPVPAVRRLLLPTAATDLRPGAVLHLPQHLLRLSLLQPAGTVGVHVQRFREHLRLRCPVRRRVLHPRILRHRHPRVDPRGHDTEFPIRLRPVPGRHVRAGRGPNGAGPRAVVRGLAGRLGVRRGLLLLPPADVELRRPPGVRQRLAAFRCTVHAHAEPQQRQRRRRRQPAVLLPRAGLDLRRREEARDIGSRVLERGDHNRLRDDGDVPASGRLLGPPAPVQEAHVAVPKRGGGGPAGHLLRLREGVVRDAAGGGAGVPGSVDGPGRQRHRVSGQLHEGLPGVRRQRQRLRRRHPRQRAAEDVRRGLRCSESKDWVPSTRLLVPSFRIETCVGSKSVAVISNFPFHFLFMFAFVCSKSPT</sequence>
<dbReference type="GO" id="GO:0008233">
    <property type="term" value="F:peptidase activity"/>
    <property type="evidence" value="ECO:0007669"/>
    <property type="project" value="UniProtKB-KW"/>
</dbReference>
<gene>
    <name evidence="2" type="ORF">M6B38_144105</name>
</gene>
<keyword evidence="3" id="KW-1185">Reference proteome</keyword>
<reference evidence="2" key="2">
    <citation type="submission" date="2023-04" db="EMBL/GenBank/DDBJ databases">
        <authorList>
            <person name="Bruccoleri R.E."/>
            <person name="Oakeley E.J."/>
            <person name="Faust A.-M."/>
            <person name="Dessus-Babus S."/>
            <person name="Altorfer M."/>
            <person name="Burckhardt D."/>
            <person name="Oertli M."/>
            <person name="Naumann U."/>
            <person name="Petersen F."/>
            <person name="Wong J."/>
        </authorList>
    </citation>
    <scope>NUCLEOTIDE SEQUENCE</scope>
    <source>
        <strain evidence="2">GSM-AAB239-AS_SAM_17_03QT</strain>
        <tissue evidence="2">Leaf</tissue>
    </source>
</reference>
<dbReference type="EMBL" id="JANAVB010030419">
    <property type="protein sequence ID" value="KAJ6813438.1"/>
    <property type="molecule type" value="Genomic_DNA"/>
</dbReference>
<keyword evidence="2" id="KW-0645">Protease</keyword>
<evidence type="ECO:0000256" key="1">
    <source>
        <dbReference type="SAM" id="MobiDB-lite"/>
    </source>
</evidence>
<proteinExistence type="predicted"/>